<dbReference type="CDD" id="cd01949">
    <property type="entry name" value="GGDEF"/>
    <property type="match status" value="1"/>
</dbReference>
<dbReference type="SMART" id="SM00267">
    <property type="entry name" value="GGDEF"/>
    <property type="match status" value="1"/>
</dbReference>
<evidence type="ECO:0000313" key="6">
    <source>
        <dbReference type="EMBL" id="MBO1324616.1"/>
    </source>
</evidence>
<proteinExistence type="predicted"/>
<sequence>MRDIAVNVPSVSSNETGANIFALFQENTELSEIPVVDAHNRPVGIIGRWTFLLRVGHRFGYEIFANRSISLLMDRNPILVDADEFVSDFVDTILNTHLLNQLTGFIITKNQEYYGVGSTFNLTKALHAQAVDTIKELRQTAGELRQANKIILRDKLFISTIIDNIPTAIQVRDVNTGDTIIHNRAAEEVGLSSQSFILNALDDTLPDVSVSQADDTTWHARIGKSEQTLTDRQGIERILSKRNLLIDDDDGNRRWELCVADDITEYREAQRSIEQLAHYDNLTGLPNRNYFSSKLNAMADQQEFEFFLLYIDLDHFKSINDVHGHSGGDELLRKAASRLQACCRQDDFVARLGGDEFAMIWPYCSATAPIEPRLGELIKLLSAPYTVQDNEVVVGASIGAAHFPDQANDSATLLRYADMALYKAKALGRCQYKLFDNALSREMSERAELVAALHKMVDGEGLSLHYQPIYCLTTNKIRSFEALARWHHAERGTIPPDIFIRLVEDTGLIHQFGERVLRMACYEARTWPKTVTVSVNVSPLQLKRRQFPDVIRTILEETGLEPSRLDLEITESVLMDEYEYKNSILNDIREIGCNISIDDFGTGYSSLSYLWKLPFDKIKIDRSFVQALPDPTAKEIIQSIVGIASIRAKTVIVEGVESQIQLDAVRAMKCTEAQGYFLGRPGPCPLAFGDA</sequence>
<dbReference type="InterPro" id="IPR043128">
    <property type="entry name" value="Rev_trsase/Diguanyl_cyclase"/>
</dbReference>
<feature type="domain" description="GGDEF" evidence="4">
    <location>
        <begin position="304"/>
        <end position="437"/>
    </location>
</feature>
<dbReference type="Gene3D" id="3.20.20.450">
    <property type="entry name" value="EAL domain"/>
    <property type="match status" value="1"/>
</dbReference>
<dbReference type="SUPFAM" id="SSF54631">
    <property type="entry name" value="CBS-domain pair"/>
    <property type="match status" value="1"/>
</dbReference>
<dbReference type="SUPFAM" id="SSF141868">
    <property type="entry name" value="EAL domain-like"/>
    <property type="match status" value="1"/>
</dbReference>
<feature type="domain" description="CBS" evidence="5">
    <location>
        <begin position="1"/>
        <end position="63"/>
    </location>
</feature>
<dbReference type="Gene3D" id="3.30.70.270">
    <property type="match status" value="1"/>
</dbReference>
<dbReference type="Pfam" id="PF00563">
    <property type="entry name" value="EAL"/>
    <property type="match status" value="1"/>
</dbReference>
<feature type="domain" description="EAL" evidence="3">
    <location>
        <begin position="442"/>
        <end position="691"/>
    </location>
</feature>
<evidence type="ECO:0000259" key="2">
    <source>
        <dbReference type="PROSITE" id="PS50113"/>
    </source>
</evidence>
<dbReference type="RefSeq" id="WP_207845301.1">
    <property type="nucleotide sequence ID" value="NZ_JAFVMH010000002.1"/>
</dbReference>
<keyword evidence="7" id="KW-1185">Reference proteome</keyword>
<accession>A0A939HP45</accession>
<gene>
    <name evidence="6" type="ORF">J2D77_05545</name>
</gene>
<reference evidence="6" key="1">
    <citation type="submission" date="2021-03" db="EMBL/GenBank/DDBJ databases">
        <title>The complete genome sequence of Acetobacter sp. TBRC 12339.</title>
        <authorList>
            <person name="Charoenyingcharoen P."/>
            <person name="Yukphan P."/>
        </authorList>
    </citation>
    <scope>NUCLEOTIDE SEQUENCE</scope>
    <source>
        <strain evidence="6">TBRC 12339</strain>
    </source>
</reference>
<evidence type="ECO:0000313" key="7">
    <source>
        <dbReference type="Proteomes" id="UP000664073"/>
    </source>
</evidence>
<dbReference type="InterPro" id="IPR000160">
    <property type="entry name" value="GGDEF_dom"/>
</dbReference>
<dbReference type="SUPFAM" id="SSF55073">
    <property type="entry name" value="Nucleotide cyclase"/>
    <property type="match status" value="1"/>
</dbReference>
<dbReference type="Gene3D" id="3.30.450.20">
    <property type="entry name" value="PAS domain"/>
    <property type="match status" value="1"/>
</dbReference>
<dbReference type="AlphaFoldDB" id="A0A939HP45"/>
<organism evidence="6 7">
    <name type="scientific">Acetobacter garciniae</name>
    <dbReference type="NCBI Taxonomy" id="2817435"/>
    <lineage>
        <taxon>Bacteria</taxon>
        <taxon>Pseudomonadati</taxon>
        <taxon>Pseudomonadota</taxon>
        <taxon>Alphaproteobacteria</taxon>
        <taxon>Acetobacterales</taxon>
        <taxon>Acetobacteraceae</taxon>
        <taxon>Acetobacter</taxon>
    </lineage>
</organism>
<dbReference type="InterPro" id="IPR029787">
    <property type="entry name" value="Nucleotide_cyclase"/>
</dbReference>
<dbReference type="PANTHER" id="PTHR44757">
    <property type="entry name" value="DIGUANYLATE CYCLASE DGCP"/>
    <property type="match status" value="1"/>
</dbReference>
<dbReference type="InterPro" id="IPR000700">
    <property type="entry name" value="PAS-assoc_C"/>
</dbReference>
<name>A0A939HP45_9PROT</name>
<dbReference type="InterPro" id="IPR046342">
    <property type="entry name" value="CBS_dom_sf"/>
</dbReference>
<comment type="caution">
    <text evidence="6">The sequence shown here is derived from an EMBL/GenBank/DDBJ whole genome shotgun (WGS) entry which is preliminary data.</text>
</comment>
<feature type="domain" description="PAC" evidence="2">
    <location>
        <begin position="223"/>
        <end position="275"/>
    </location>
</feature>
<evidence type="ECO:0000259" key="3">
    <source>
        <dbReference type="PROSITE" id="PS50883"/>
    </source>
</evidence>
<dbReference type="InterPro" id="IPR000644">
    <property type="entry name" value="CBS_dom"/>
</dbReference>
<dbReference type="InterPro" id="IPR052155">
    <property type="entry name" value="Biofilm_reg_signaling"/>
</dbReference>
<dbReference type="Proteomes" id="UP000664073">
    <property type="component" value="Unassembled WGS sequence"/>
</dbReference>
<dbReference type="SMART" id="SM00052">
    <property type="entry name" value="EAL"/>
    <property type="match status" value="1"/>
</dbReference>
<evidence type="ECO:0000259" key="5">
    <source>
        <dbReference type="PROSITE" id="PS51371"/>
    </source>
</evidence>
<keyword evidence="1" id="KW-0129">CBS domain</keyword>
<evidence type="ECO:0000259" key="4">
    <source>
        <dbReference type="PROSITE" id="PS50887"/>
    </source>
</evidence>
<dbReference type="PROSITE" id="PS50883">
    <property type="entry name" value="EAL"/>
    <property type="match status" value="1"/>
</dbReference>
<dbReference type="InterPro" id="IPR001633">
    <property type="entry name" value="EAL_dom"/>
</dbReference>
<dbReference type="Pfam" id="PF00571">
    <property type="entry name" value="CBS"/>
    <property type="match status" value="1"/>
</dbReference>
<dbReference type="EMBL" id="JAFVMH010000002">
    <property type="protein sequence ID" value="MBO1324616.1"/>
    <property type="molecule type" value="Genomic_DNA"/>
</dbReference>
<dbReference type="PROSITE" id="PS50887">
    <property type="entry name" value="GGDEF"/>
    <property type="match status" value="1"/>
</dbReference>
<dbReference type="CDD" id="cd01948">
    <property type="entry name" value="EAL"/>
    <property type="match status" value="1"/>
</dbReference>
<dbReference type="PROSITE" id="PS51371">
    <property type="entry name" value="CBS"/>
    <property type="match status" value="1"/>
</dbReference>
<dbReference type="PANTHER" id="PTHR44757:SF2">
    <property type="entry name" value="BIOFILM ARCHITECTURE MAINTENANCE PROTEIN MBAA"/>
    <property type="match status" value="1"/>
</dbReference>
<dbReference type="NCBIfam" id="TIGR00254">
    <property type="entry name" value="GGDEF"/>
    <property type="match status" value="1"/>
</dbReference>
<dbReference type="PROSITE" id="PS50113">
    <property type="entry name" value="PAC"/>
    <property type="match status" value="1"/>
</dbReference>
<dbReference type="Gene3D" id="3.10.580.10">
    <property type="entry name" value="CBS-domain"/>
    <property type="match status" value="1"/>
</dbReference>
<evidence type="ECO:0000256" key="1">
    <source>
        <dbReference type="PROSITE-ProRule" id="PRU00703"/>
    </source>
</evidence>
<dbReference type="InterPro" id="IPR035919">
    <property type="entry name" value="EAL_sf"/>
</dbReference>
<protein>
    <submittedName>
        <fullName evidence="6">EAL domain-containing protein</fullName>
    </submittedName>
</protein>
<dbReference type="Pfam" id="PF00990">
    <property type="entry name" value="GGDEF"/>
    <property type="match status" value="1"/>
</dbReference>